<keyword evidence="3" id="KW-1185">Reference proteome</keyword>
<accession>A0A2I0TW04</accession>
<evidence type="ECO:0000313" key="3">
    <source>
        <dbReference type="Proteomes" id="UP000233556"/>
    </source>
</evidence>
<proteinExistence type="predicted"/>
<dbReference type="EMBL" id="KZ506935">
    <property type="protein sequence ID" value="PKU37903.1"/>
    <property type="molecule type" value="Genomic_DNA"/>
</dbReference>
<gene>
    <name evidence="2" type="ORF">llap_11795</name>
</gene>
<organism evidence="2 3">
    <name type="scientific">Limosa lapponica baueri</name>
    <dbReference type="NCBI Taxonomy" id="1758121"/>
    <lineage>
        <taxon>Eukaryota</taxon>
        <taxon>Metazoa</taxon>
        <taxon>Chordata</taxon>
        <taxon>Craniata</taxon>
        <taxon>Vertebrata</taxon>
        <taxon>Euteleostomi</taxon>
        <taxon>Archelosauria</taxon>
        <taxon>Archosauria</taxon>
        <taxon>Dinosauria</taxon>
        <taxon>Saurischia</taxon>
        <taxon>Theropoda</taxon>
        <taxon>Coelurosauria</taxon>
        <taxon>Aves</taxon>
        <taxon>Neognathae</taxon>
        <taxon>Neoaves</taxon>
        <taxon>Charadriiformes</taxon>
        <taxon>Scolopacidae</taxon>
        <taxon>Limosa</taxon>
    </lineage>
</organism>
<feature type="region of interest" description="Disordered" evidence="1">
    <location>
        <begin position="25"/>
        <end position="61"/>
    </location>
</feature>
<evidence type="ECO:0000256" key="1">
    <source>
        <dbReference type="SAM" id="MobiDB-lite"/>
    </source>
</evidence>
<evidence type="ECO:0000313" key="2">
    <source>
        <dbReference type="EMBL" id="PKU37903.1"/>
    </source>
</evidence>
<reference evidence="3" key="1">
    <citation type="submission" date="2017-11" db="EMBL/GenBank/DDBJ databases">
        <authorList>
            <person name="Lima N.C."/>
            <person name="Parody-Merino A.M."/>
            <person name="Battley P.F."/>
            <person name="Fidler A.E."/>
            <person name="Prosdocimi F."/>
        </authorList>
    </citation>
    <scope>NUCLEOTIDE SEQUENCE [LARGE SCALE GENOMIC DNA]</scope>
</reference>
<name>A0A2I0TW04_LIMLA</name>
<dbReference type="AlphaFoldDB" id="A0A2I0TW04"/>
<sequence length="88" mass="10713">MQHSWWWEIYKSPSITELLIFTKRKGEKKKKKKNKRKKRDSKGKCKRSKKKRKRKKEKKKVYLKGKCDWKVHEPQIRAIKLSSDASPT</sequence>
<reference evidence="3" key="2">
    <citation type="submission" date="2017-12" db="EMBL/GenBank/DDBJ databases">
        <title>Genome sequence of the Bar-tailed Godwit (Limosa lapponica baueri).</title>
        <authorList>
            <person name="Lima N.C.B."/>
            <person name="Parody-Merino A.M."/>
            <person name="Battley P.F."/>
            <person name="Fidler A.E."/>
            <person name="Prosdocimi F."/>
        </authorList>
    </citation>
    <scope>NUCLEOTIDE SEQUENCE [LARGE SCALE GENOMIC DNA]</scope>
</reference>
<dbReference type="Proteomes" id="UP000233556">
    <property type="component" value="Unassembled WGS sequence"/>
</dbReference>
<protein>
    <submittedName>
        <fullName evidence="2">Uncharacterized protein</fullName>
    </submittedName>
</protein>